<gene>
    <name evidence="3" type="ORF">TWF694_003263</name>
</gene>
<protein>
    <submittedName>
        <fullName evidence="3">Uncharacterized protein</fullName>
    </submittedName>
</protein>
<evidence type="ECO:0000256" key="1">
    <source>
        <dbReference type="SAM" id="MobiDB-lite"/>
    </source>
</evidence>
<evidence type="ECO:0000313" key="3">
    <source>
        <dbReference type="EMBL" id="KAK6532101.1"/>
    </source>
</evidence>
<keyword evidence="4" id="KW-1185">Reference proteome</keyword>
<organism evidence="3 4">
    <name type="scientific">Orbilia ellipsospora</name>
    <dbReference type="NCBI Taxonomy" id="2528407"/>
    <lineage>
        <taxon>Eukaryota</taxon>
        <taxon>Fungi</taxon>
        <taxon>Dikarya</taxon>
        <taxon>Ascomycota</taxon>
        <taxon>Pezizomycotina</taxon>
        <taxon>Orbiliomycetes</taxon>
        <taxon>Orbiliales</taxon>
        <taxon>Orbiliaceae</taxon>
        <taxon>Orbilia</taxon>
    </lineage>
</organism>
<keyword evidence="2" id="KW-0732">Signal</keyword>
<feature type="region of interest" description="Disordered" evidence="1">
    <location>
        <begin position="18"/>
        <end position="52"/>
    </location>
</feature>
<proteinExistence type="predicted"/>
<comment type="caution">
    <text evidence="3">The sequence shown here is derived from an EMBL/GenBank/DDBJ whole genome shotgun (WGS) entry which is preliminary data.</text>
</comment>
<dbReference type="AlphaFoldDB" id="A0AAV9X175"/>
<feature type="chain" id="PRO_5043979126" evidence="2">
    <location>
        <begin position="19"/>
        <end position="150"/>
    </location>
</feature>
<dbReference type="Proteomes" id="UP001365542">
    <property type="component" value="Unassembled WGS sequence"/>
</dbReference>
<sequence length="150" mass="16404">MKFFLIPLLAISTASVTATPLQPTPPPSPNPLQRHRTPQHKAHHNNNNNENNNAVAITCPPSATSTATRQCTLPPCTDPMFCIQIVEVRTYPCACLTREPTTTVVENRCDSDCECHIPTEWVVETGCPRTTSTSTARGYGYGYGYYGYGG</sequence>
<reference evidence="3 4" key="1">
    <citation type="submission" date="2019-10" db="EMBL/GenBank/DDBJ databases">
        <authorList>
            <person name="Palmer J.M."/>
        </authorList>
    </citation>
    <scope>NUCLEOTIDE SEQUENCE [LARGE SCALE GENOMIC DNA]</scope>
    <source>
        <strain evidence="3 4">TWF694</strain>
    </source>
</reference>
<feature type="signal peptide" evidence="2">
    <location>
        <begin position="1"/>
        <end position="18"/>
    </location>
</feature>
<evidence type="ECO:0000313" key="4">
    <source>
        <dbReference type="Proteomes" id="UP001365542"/>
    </source>
</evidence>
<feature type="compositionally biased region" description="Basic residues" evidence="1">
    <location>
        <begin position="33"/>
        <end position="44"/>
    </location>
</feature>
<accession>A0AAV9X175</accession>
<evidence type="ECO:0000256" key="2">
    <source>
        <dbReference type="SAM" id="SignalP"/>
    </source>
</evidence>
<name>A0AAV9X175_9PEZI</name>
<dbReference type="EMBL" id="JAVHJO010000012">
    <property type="protein sequence ID" value="KAK6532101.1"/>
    <property type="molecule type" value="Genomic_DNA"/>
</dbReference>